<dbReference type="InterPro" id="IPR036388">
    <property type="entry name" value="WH-like_DNA-bd_sf"/>
</dbReference>
<dbReference type="SMART" id="SM00418">
    <property type="entry name" value="HTH_ARSR"/>
    <property type="match status" value="1"/>
</dbReference>
<dbReference type="PROSITE" id="PS50987">
    <property type="entry name" value="HTH_ARSR_2"/>
    <property type="match status" value="1"/>
</dbReference>
<dbReference type="NCBIfam" id="NF033788">
    <property type="entry name" value="HTH_metalloreg"/>
    <property type="match status" value="1"/>
</dbReference>
<dbReference type="SUPFAM" id="SSF46785">
    <property type="entry name" value="Winged helix' DNA-binding domain"/>
    <property type="match status" value="1"/>
</dbReference>
<dbReference type="PANTHER" id="PTHR38600:SF2">
    <property type="entry name" value="SLL0088 PROTEIN"/>
    <property type="match status" value="1"/>
</dbReference>
<keyword evidence="3" id="KW-1185">Reference proteome</keyword>
<dbReference type="CDD" id="cd00090">
    <property type="entry name" value="HTH_ARSR"/>
    <property type="match status" value="1"/>
</dbReference>
<dbReference type="PRINTS" id="PR00778">
    <property type="entry name" value="HTHARSR"/>
</dbReference>
<dbReference type="Gene3D" id="1.10.10.10">
    <property type="entry name" value="Winged helix-like DNA-binding domain superfamily/Winged helix DNA-binding domain"/>
    <property type="match status" value="1"/>
</dbReference>
<proteinExistence type="predicted"/>
<reference evidence="2" key="1">
    <citation type="submission" date="2021-04" db="EMBL/GenBank/DDBJ databases">
        <authorList>
            <person name="Rodrigo-Torres L."/>
            <person name="Arahal R. D."/>
            <person name="Lucena T."/>
        </authorList>
    </citation>
    <scope>NUCLEOTIDE SEQUENCE</scope>
    <source>
        <strain evidence="2">CECT 9275</strain>
    </source>
</reference>
<dbReference type="InterPro" id="IPR001845">
    <property type="entry name" value="HTH_ArsR_DNA-bd_dom"/>
</dbReference>
<dbReference type="Pfam" id="PF01022">
    <property type="entry name" value="HTH_5"/>
    <property type="match status" value="1"/>
</dbReference>
<dbReference type="EMBL" id="CAJRAF010000002">
    <property type="protein sequence ID" value="CAG5004919.1"/>
    <property type="molecule type" value="Genomic_DNA"/>
</dbReference>
<organism evidence="2 3">
    <name type="scientific">Dyadobacter helix</name>
    <dbReference type="NCBI Taxonomy" id="2822344"/>
    <lineage>
        <taxon>Bacteria</taxon>
        <taxon>Pseudomonadati</taxon>
        <taxon>Bacteroidota</taxon>
        <taxon>Cytophagia</taxon>
        <taxon>Cytophagales</taxon>
        <taxon>Spirosomataceae</taxon>
        <taxon>Dyadobacter</taxon>
    </lineage>
</organism>
<evidence type="ECO:0000313" key="2">
    <source>
        <dbReference type="EMBL" id="CAG5004919.1"/>
    </source>
</evidence>
<gene>
    <name evidence="2" type="ORF">DYBT9275_03475</name>
</gene>
<dbReference type="AlphaFoldDB" id="A0A916NCY8"/>
<dbReference type="Proteomes" id="UP000680038">
    <property type="component" value="Unassembled WGS sequence"/>
</dbReference>
<evidence type="ECO:0000313" key="3">
    <source>
        <dbReference type="Proteomes" id="UP000680038"/>
    </source>
</evidence>
<feature type="domain" description="HTH arsR-type" evidence="1">
    <location>
        <begin position="16"/>
        <end position="112"/>
    </location>
</feature>
<sequence length="132" mass="15361">MEKNPIQKNHKGASDIRRMTMPIYDPFQALADPGRREILMMIAKEKRSINAIAENFEISRPAVSKHIKILHGAGFIVMEEKGRERFCILNQAGFREIQHWMDFFEAHWKAQLLSLDTLLKTNTIVPEKDNRT</sequence>
<dbReference type="InterPro" id="IPR036390">
    <property type="entry name" value="WH_DNA-bd_sf"/>
</dbReference>
<accession>A0A916NCY8</accession>
<dbReference type="GO" id="GO:0003700">
    <property type="term" value="F:DNA-binding transcription factor activity"/>
    <property type="evidence" value="ECO:0007669"/>
    <property type="project" value="InterPro"/>
</dbReference>
<comment type="caution">
    <text evidence="2">The sequence shown here is derived from an EMBL/GenBank/DDBJ whole genome shotgun (WGS) entry which is preliminary data.</text>
</comment>
<evidence type="ECO:0000259" key="1">
    <source>
        <dbReference type="PROSITE" id="PS50987"/>
    </source>
</evidence>
<protein>
    <recommendedName>
        <fullName evidence="1">HTH arsR-type domain-containing protein</fullName>
    </recommendedName>
</protein>
<dbReference type="PANTHER" id="PTHR38600">
    <property type="entry name" value="TRANSCRIPTIONAL REGULATORY PROTEIN"/>
    <property type="match status" value="1"/>
</dbReference>
<dbReference type="InterPro" id="IPR011991">
    <property type="entry name" value="ArsR-like_HTH"/>
</dbReference>
<name>A0A916NCY8_9BACT</name>